<dbReference type="InterPro" id="IPR010684">
    <property type="entry name" value="RNA_pol_II_trans_fac_SIII_A"/>
</dbReference>
<reference evidence="2" key="1">
    <citation type="submission" date="2022-08" db="EMBL/GenBank/DDBJ databases">
        <authorList>
            <consortium name="DOE Joint Genome Institute"/>
            <person name="Min B."/>
            <person name="Riley R."/>
            <person name="Sierra-Patev S."/>
            <person name="Naranjo-Ortiz M."/>
            <person name="Looney B."/>
            <person name="Konkel Z."/>
            <person name="Slot J.C."/>
            <person name="Sakamoto Y."/>
            <person name="Steenwyk J.L."/>
            <person name="Rokas A."/>
            <person name="Carro J."/>
            <person name="Camarero S."/>
            <person name="Ferreira P."/>
            <person name="Molpeceres G."/>
            <person name="Ruiz-Duenas F.J."/>
            <person name="Serrano A."/>
            <person name="Henrissat B."/>
            <person name="Drula E."/>
            <person name="Hughes K.W."/>
            <person name="Mata J.L."/>
            <person name="Ishikawa N.K."/>
            <person name="Vargas-Isla R."/>
            <person name="Ushijima S."/>
            <person name="Smith C.A."/>
            <person name="Ahrendt S."/>
            <person name="Andreopoulos W."/>
            <person name="He G."/>
            <person name="Labutti K."/>
            <person name="Lipzen A."/>
            <person name="Ng V."/>
            <person name="Sandor L."/>
            <person name="Barry K."/>
            <person name="Martinez A.T."/>
            <person name="Xiao Y."/>
            <person name="Gibbons J.G."/>
            <person name="Terashima K."/>
            <person name="Hibbett D.S."/>
            <person name="Grigoriev I.V."/>
        </authorList>
    </citation>
    <scope>NUCLEOTIDE SEQUENCE</scope>
    <source>
        <strain evidence="2">TFB9207</strain>
    </source>
</reference>
<dbReference type="InterPro" id="IPR051870">
    <property type="entry name" value="Elongin-A_domain"/>
</dbReference>
<feature type="compositionally biased region" description="Polar residues" evidence="1">
    <location>
        <begin position="237"/>
        <end position="295"/>
    </location>
</feature>
<feature type="region of interest" description="Disordered" evidence="1">
    <location>
        <begin position="300"/>
        <end position="319"/>
    </location>
</feature>
<organism evidence="2 3">
    <name type="scientific">Lentinula raphanica</name>
    <dbReference type="NCBI Taxonomy" id="153919"/>
    <lineage>
        <taxon>Eukaryota</taxon>
        <taxon>Fungi</taxon>
        <taxon>Dikarya</taxon>
        <taxon>Basidiomycota</taxon>
        <taxon>Agaricomycotina</taxon>
        <taxon>Agaricomycetes</taxon>
        <taxon>Agaricomycetidae</taxon>
        <taxon>Agaricales</taxon>
        <taxon>Marasmiineae</taxon>
        <taxon>Omphalotaceae</taxon>
        <taxon>Lentinula</taxon>
    </lineage>
</organism>
<name>A0AA38P1T1_9AGAR</name>
<dbReference type="EMBL" id="MU806494">
    <property type="protein sequence ID" value="KAJ3834710.1"/>
    <property type="molecule type" value="Genomic_DNA"/>
</dbReference>
<dbReference type="AlphaFoldDB" id="A0AA38P1T1"/>
<dbReference type="PANTHER" id="PTHR15141:SF76">
    <property type="entry name" value="TRANSCRIPTION ELONGATION FACTOR B POLYPEPTIDE 3"/>
    <property type="match status" value="1"/>
</dbReference>
<dbReference type="Proteomes" id="UP001163846">
    <property type="component" value="Unassembled WGS sequence"/>
</dbReference>
<dbReference type="GO" id="GO:0006368">
    <property type="term" value="P:transcription elongation by RNA polymerase II"/>
    <property type="evidence" value="ECO:0007669"/>
    <property type="project" value="InterPro"/>
</dbReference>
<feature type="region of interest" description="Disordered" evidence="1">
    <location>
        <begin position="187"/>
        <end position="208"/>
    </location>
</feature>
<evidence type="ECO:0000256" key="1">
    <source>
        <dbReference type="SAM" id="MobiDB-lite"/>
    </source>
</evidence>
<protein>
    <submittedName>
        <fullName evidence="2">RNA polymerase II transcription factor SIII subunit A-domain-containing protein</fullName>
    </submittedName>
</protein>
<sequence>MLVEHEPNGGHGNRRIQTLVQLCQRVAANHIESISSVGELSFTLVKPVLERCSAEQLLRIEDASPHLKSDSEELWRSLCRRTYPAMLERYDAETHAEPDSWRTQFFVLREAEAKRLEEVGLRIRSQRLEADERKKEREVKFTDRLPPPKRQRTGWNMPTQPKTLFQKTRSEASKLQKNMYHTRMIPPMLKGKDYRPTGNTSSDSLLPAMSTYSNRVTVKTVARRPSAAGLSEPSALPSKTSNPLPSKSTNPPSTFTAESRSLVSSSNGTLSISSKDPKNSQIPSSEIVSSYTKPFTVTKKDPMASLFVPKHRAHSQRAR</sequence>
<accession>A0AA38P1T1</accession>
<feature type="compositionally biased region" description="Basic residues" evidence="1">
    <location>
        <begin position="309"/>
        <end position="319"/>
    </location>
</feature>
<evidence type="ECO:0000313" key="2">
    <source>
        <dbReference type="EMBL" id="KAJ3834710.1"/>
    </source>
</evidence>
<feature type="region of interest" description="Disordered" evidence="1">
    <location>
        <begin position="223"/>
        <end position="295"/>
    </location>
</feature>
<comment type="caution">
    <text evidence="2">The sequence shown here is derived from an EMBL/GenBank/DDBJ whole genome shotgun (WGS) entry which is preliminary data.</text>
</comment>
<keyword evidence="3" id="KW-1185">Reference proteome</keyword>
<dbReference type="Pfam" id="PF06881">
    <property type="entry name" value="Elongin_A"/>
    <property type="match status" value="1"/>
</dbReference>
<evidence type="ECO:0000313" key="3">
    <source>
        <dbReference type="Proteomes" id="UP001163846"/>
    </source>
</evidence>
<feature type="compositionally biased region" description="Polar residues" evidence="1">
    <location>
        <begin position="197"/>
        <end position="208"/>
    </location>
</feature>
<proteinExistence type="predicted"/>
<dbReference type="GO" id="GO:0070449">
    <property type="term" value="C:elongin complex"/>
    <property type="evidence" value="ECO:0007669"/>
    <property type="project" value="InterPro"/>
</dbReference>
<dbReference type="Gene3D" id="6.10.250.3180">
    <property type="match status" value="1"/>
</dbReference>
<dbReference type="PANTHER" id="PTHR15141">
    <property type="entry name" value="TRANSCRIPTION ELONGATION FACTOR B POLYPEPTIDE 3"/>
    <property type="match status" value="1"/>
</dbReference>
<gene>
    <name evidence="2" type="ORF">F5878DRAFT_629846</name>
</gene>